<keyword evidence="3" id="KW-1185">Reference proteome</keyword>
<evidence type="ECO:0000259" key="1">
    <source>
        <dbReference type="PROSITE" id="PS51186"/>
    </source>
</evidence>
<evidence type="ECO:0000313" key="2">
    <source>
        <dbReference type="EMBL" id="GIF17378.1"/>
    </source>
</evidence>
<organism evidence="2 3">
    <name type="scientific">Paractinoplanes tereljensis</name>
    <dbReference type="NCBI Taxonomy" id="571912"/>
    <lineage>
        <taxon>Bacteria</taxon>
        <taxon>Bacillati</taxon>
        <taxon>Actinomycetota</taxon>
        <taxon>Actinomycetes</taxon>
        <taxon>Micromonosporales</taxon>
        <taxon>Micromonosporaceae</taxon>
        <taxon>Paractinoplanes</taxon>
    </lineage>
</organism>
<dbReference type="AlphaFoldDB" id="A0A919NF99"/>
<dbReference type="Proteomes" id="UP000623608">
    <property type="component" value="Unassembled WGS sequence"/>
</dbReference>
<comment type="caution">
    <text evidence="2">The sequence shown here is derived from an EMBL/GenBank/DDBJ whole genome shotgun (WGS) entry which is preliminary data.</text>
</comment>
<feature type="domain" description="N-acetyltransferase" evidence="1">
    <location>
        <begin position="104"/>
        <end position="230"/>
    </location>
</feature>
<dbReference type="SUPFAM" id="SSF55729">
    <property type="entry name" value="Acyl-CoA N-acyltransferases (Nat)"/>
    <property type="match status" value="1"/>
</dbReference>
<dbReference type="InterPro" id="IPR000182">
    <property type="entry name" value="GNAT_dom"/>
</dbReference>
<dbReference type="Gene3D" id="3.40.630.30">
    <property type="match status" value="1"/>
</dbReference>
<protein>
    <recommendedName>
        <fullName evidence="1">N-acetyltransferase domain-containing protein</fullName>
    </recommendedName>
</protein>
<dbReference type="GO" id="GO:0016747">
    <property type="term" value="F:acyltransferase activity, transferring groups other than amino-acyl groups"/>
    <property type="evidence" value="ECO:0007669"/>
    <property type="project" value="InterPro"/>
</dbReference>
<proteinExistence type="predicted"/>
<dbReference type="PROSITE" id="PS51186">
    <property type="entry name" value="GNAT"/>
    <property type="match status" value="1"/>
</dbReference>
<dbReference type="RefSeq" id="WP_203797307.1">
    <property type="nucleotide sequence ID" value="NZ_BOMY01000001.1"/>
</dbReference>
<gene>
    <name evidence="2" type="ORF">Ate02nite_01080</name>
</gene>
<reference evidence="2" key="1">
    <citation type="submission" date="2021-01" db="EMBL/GenBank/DDBJ databases">
        <title>Whole genome shotgun sequence of Actinoplanes tereljensis NBRC 105297.</title>
        <authorList>
            <person name="Komaki H."/>
            <person name="Tamura T."/>
        </authorList>
    </citation>
    <scope>NUCLEOTIDE SEQUENCE</scope>
    <source>
        <strain evidence="2">NBRC 105297</strain>
    </source>
</reference>
<accession>A0A919NF99</accession>
<name>A0A919NF99_9ACTN</name>
<dbReference type="CDD" id="cd04301">
    <property type="entry name" value="NAT_SF"/>
    <property type="match status" value="1"/>
</dbReference>
<sequence length="230" mass="24524">MLHDSDDPVLLWAADQPGARFWIRPGAMAVACADLCTKDRIAIHGDPAEVAALLCDEVFPDVGATYRPIGREDLVTDVAERVDGLEVAGRFAWMEVTGPVDRKQAGRWLFDDELPAVTAMIDAYFPDSYARPGGSGVHRWAGLHDSDGTLVAAAADAWSTPAVGFLAGVVTHPEMRGQGLAQAVCAYVTNELAAGRTRVALLADYWNVAAVTAYKSLGFDLRPLAAAKVS</sequence>
<dbReference type="Pfam" id="PF08445">
    <property type="entry name" value="FR47"/>
    <property type="match status" value="1"/>
</dbReference>
<dbReference type="EMBL" id="BOMY01000001">
    <property type="protein sequence ID" value="GIF17378.1"/>
    <property type="molecule type" value="Genomic_DNA"/>
</dbReference>
<dbReference type="InterPro" id="IPR013653">
    <property type="entry name" value="GCN5-like_dom"/>
</dbReference>
<dbReference type="InterPro" id="IPR016181">
    <property type="entry name" value="Acyl_CoA_acyltransferase"/>
</dbReference>
<evidence type="ECO:0000313" key="3">
    <source>
        <dbReference type="Proteomes" id="UP000623608"/>
    </source>
</evidence>